<sequence>MAPVNLSPPNFSKTQRLVLLIDLDPLLTSQNPSSYLAAVTSSADRLLRLPPLSASLSAFKLFFSSLSPLQTPIHSYSLSNTLNSISSLSNLPNPPNCPRDSYAASSLIQLIHDYAWETEKDNLSGEDGFFDGELMNIPSNLVILLSPIAQSVTSLVDYLEMREFDEVFCAVREAFVVRDIHLCWVDVTSDALEIEGVDVNKN</sequence>
<evidence type="ECO:0000313" key="2">
    <source>
        <dbReference type="Proteomes" id="UP001632038"/>
    </source>
</evidence>
<keyword evidence="2" id="KW-1185">Reference proteome</keyword>
<dbReference type="PANTHER" id="PTHR21556">
    <property type="entry name" value="TRESLIN"/>
    <property type="match status" value="1"/>
</dbReference>
<gene>
    <name evidence="1" type="ORF">CASFOL_002799</name>
</gene>
<proteinExistence type="predicted"/>
<comment type="caution">
    <text evidence="1">The sequence shown here is derived from an EMBL/GenBank/DDBJ whole genome shotgun (WGS) entry which is preliminary data.</text>
</comment>
<dbReference type="EMBL" id="JAVIJP010000005">
    <property type="protein sequence ID" value="KAL3653118.1"/>
    <property type="molecule type" value="Genomic_DNA"/>
</dbReference>
<dbReference type="Proteomes" id="UP001632038">
    <property type="component" value="Unassembled WGS sequence"/>
</dbReference>
<dbReference type="PANTHER" id="PTHR21556:SF2">
    <property type="entry name" value="TRESLIN"/>
    <property type="match status" value="1"/>
</dbReference>
<organism evidence="1 2">
    <name type="scientific">Castilleja foliolosa</name>
    <dbReference type="NCBI Taxonomy" id="1961234"/>
    <lineage>
        <taxon>Eukaryota</taxon>
        <taxon>Viridiplantae</taxon>
        <taxon>Streptophyta</taxon>
        <taxon>Embryophyta</taxon>
        <taxon>Tracheophyta</taxon>
        <taxon>Spermatophyta</taxon>
        <taxon>Magnoliopsida</taxon>
        <taxon>eudicotyledons</taxon>
        <taxon>Gunneridae</taxon>
        <taxon>Pentapetalae</taxon>
        <taxon>asterids</taxon>
        <taxon>lamiids</taxon>
        <taxon>Lamiales</taxon>
        <taxon>Orobanchaceae</taxon>
        <taxon>Pedicularideae</taxon>
        <taxon>Castillejinae</taxon>
        <taxon>Castilleja</taxon>
    </lineage>
</organism>
<evidence type="ECO:0000313" key="1">
    <source>
        <dbReference type="EMBL" id="KAL3653118.1"/>
    </source>
</evidence>
<reference evidence="2" key="1">
    <citation type="journal article" date="2024" name="IScience">
        <title>Strigolactones Initiate the Formation of Haustorium-like Structures in Castilleja.</title>
        <authorList>
            <person name="Buerger M."/>
            <person name="Peterson D."/>
            <person name="Chory J."/>
        </authorList>
    </citation>
    <scope>NUCLEOTIDE SEQUENCE [LARGE SCALE GENOMIC DNA]</scope>
</reference>
<protein>
    <submittedName>
        <fullName evidence="1">Uncharacterized protein</fullName>
    </submittedName>
</protein>
<dbReference type="AlphaFoldDB" id="A0ABD3EFM0"/>
<dbReference type="InterPro" id="IPR026153">
    <property type="entry name" value="Treslin"/>
</dbReference>
<accession>A0ABD3EFM0</accession>
<name>A0ABD3EFM0_9LAMI</name>